<keyword evidence="4 11" id="KW-0963">Cytoplasm</keyword>
<dbReference type="GO" id="GO:0046872">
    <property type="term" value="F:metal ion binding"/>
    <property type="evidence" value="ECO:0007669"/>
    <property type="project" value="UniProtKB-KW"/>
</dbReference>
<dbReference type="PANTHER" id="PTHR45765:SF1">
    <property type="entry name" value="METHIONINE--TRNA LIGASE, CYTOPLASMIC"/>
    <property type="match status" value="1"/>
</dbReference>
<keyword evidence="9 11" id="KW-0030">Aminoacyl-tRNA synthetase</keyword>
<dbReference type="InterPro" id="IPR014729">
    <property type="entry name" value="Rossmann-like_a/b/a_fold"/>
</dbReference>
<dbReference type="GO" id="GO:0006431">
    <property type="term" value="P:methionyl-tRNA aminoacylation"/>
    <property type="evidence" value="ECO:0007669"/>
    <property type="project" value="UniProtKB-UniRule"/>
</dbReference>
<keyword evidence="7 11" id="KW-0067">ATP-binding</keyword>
<evidence type="ECO:0000256" key="7">
    <source>
        <dbReference type="ARBA" id="ARBA00022840"/>
    </source>
</evidence>
<feature type="binding site" evidence="11">
    <location>
        <position position="153"/>
    </location>
    <ligand>
        <name>Zn(2+)</name>
        <dbReference type="ChEBI" id="CHEBI:29105"/>
    </ligand>
</feature>
<protein>
    <recommendedName>
        <fullName evidence="11">Methionine--tRNA ligase</fullName>
        <ecNumber evidence="11">6.1.1.10</ecNumber>
    </recommendedName>
    <alternativeName>
        <fullName evidence="11">Methionyl-tRNA synthetase</fullName>
        <shortName evidence="11">MetRS</shortName>
    </alternativeName>
</protein>
<comment type="similarity">
    <text evidence="3 11">Belongs to the class-I aminoacyl-tRNA synthetase family. MetG type 1 subfamily.</text>
</comment>
<comment type="function">
    <text evidence="1 11">Is required not only for elongation of protein synthesis but also for the initiation of all mRNA translation through initiator tRNA(fMet) aminoacylation.</text>
</comment>
<dbReference type="Gene3D" id="1.10.730.10">
    <property type="entry name" value="Isoleucyl-tRNA Synthetase, Domain 1"/>
    <property type="match status" value="1"/>
</dbReference>
<proteinExistence type="inferred from homology"/>
<reference evidence="14 15" key="1">
    <citation type="submission" date="2019-03" db="EMBL/GenBank/DDBJ databases">
        <title>Subsurface microbial communities from deep shales in Ohio and West Virginia, USA.</title>
        <authorList>
            <person name="Wrighton K."/>
        </authorList>
    </citation>
    <scope>NUCLEOTIDE SEQUENCE [LARGE SCALE GENOMIC DNA]</scope>
    <source>
        <strain evidence="14 15">MSL 7</strain>
    </source>
</reference>
<dbReference type="NCBIfam" id="TIGR00398">
    <property type="entry name" value="metG"/>
    <property type="match status" value="1"/>
</dbReference>
<dbReference type="CDD" id="cd07957">
    <property type="entry name" value="Anticodon_Ia_Met"/>
    <property type="match status" value="1"/>
</dbReference>
<comment type="catalytic activity">
    <reaction evidence="10 11">
        <text>tRNA(Met) + L-methionine + ATP = L-methionyl-tRNA(Met) + AMP + diphosphate</text>
        <dbReference type="Rhea" id="RHEA:13481"/>
        <dbReference type="Rhea" id="RHEA-COMP:9667"/>
        <dbReference type="Rhea" id="RHEA-COMP:9698"/>
        <dbReference type="ChEBI" id="CHEBI:30616"/>
        <dbReference type="ChEBI" id="CHEBI:33019"/>
        <dbReference type="ChEBI" id="CHEBI:57844"/>
        <dbReference type="ChEBI" id="CHEBI:78442"/>
        <dbReference type="ChEBI" id="CHEBI:78530"/>
        <dbReference type="ChEBI" id="CHEBI:456215"/>
        <dbReference type="EC" id="6.1.1.10"/>
    </reaction>
</comment>
<evidence type="ECO:0000313" key="15">
    <source>
        <dbReference type="Proteomes" id="UP000295176"/>
    </source>
</evidence>
<dbReference type="EMBL" id="SNXX01000017">
    <property type="protein sequence ID" value="TDP91328.1"/>
    <property type="molecule type" value="Genomic_DNA"/>
</dbReference>
<accession>A0A4V3CXR6</accession>
<dbReference type="PROSITE" id="PS00178">
    <property type="entry name" value="AA_TRNA_LIGASE_I"/>
    <property type="match status" value="1"/>
</dbReference>
<dbReference type="PANTHER" id="PTHR45765">
    <property type="entry name" value="METHIONINE--TRNA LIGASE"/>
    <property type="match status" value="1"/>
</dbReference>
<dbReference type="NCBIfam" id="NF001100">
    <property type="entry name" value="PRK00133.1"/>
    <property type="match status" value="1"/>
</dbReference>
<dbReference type="InterPro" id="IPR015413">
    <property type="entry name" value="Methionyl/Leucyl_tRNA_Synth"/>
</dbReference>
<feature type="binding site" evidence="11">
    <location>
        <position position="156"/>
    </location>
    <ligand>
        <name>Zn(2+)</name>
        <dbReference type="ChEBI" id="CHEBI:29105"/>
    </ligand>
</feature>
<dbReference type="InterPro" id="IPR029038">
    <property type="entry name" value="MetRS_Zn"/>
</dbReference>
<feature type="binding site" evidence="11">
    <location>
        <position position="329"/>
    </location>
    <ligand>
        <name>ATP</name>
        <dbReference type="ChEBI" id="CHEBI:30616"/>
    </ligand>
</feature>
<feature type="binding site" evidence="11">
    <location>
        <position position="141"/>
    </location>
    <ligand>
        <name>Zn(2+)</name>
        <dbReference type="ChEBI" id="CHEBI:29105"/>
    </ligand>
</feature>
<comment type="cofactor">
    <cofactor evidence="11">
        <name>Zn(2+)</name>
        <dbReference type="ChEBI" id="CHEBI:29105"/>
    </cofactor>
    <text evidence="11">Binds 1 zinc ion per subunit.</text>
</comment>
<feature type="short sequence motif" description="'HIGH' region" evidence="11">
    <location>
        <begin position="10"/>
        <end position="20"/>
    </location>
</feature>
<comment type="subcellular location">
    <subcellularLocation>
        <location evidence="2 11">Cytoplasm</location>
    </subcellularLocation>
</comment>
<dbReference type="GO" id="GO:0005524">
    <property type="term" value="F:ATP binding"/>
    <property type="evidence" value="ECO:0007669"/>
    <property type="project" value="UniProtKB-UniRule"/>
</dbReference>
<keyword evidence="11" id="KW-0862">Zinc</keyword>
<comment type="subunit">
    <text evidence="11">Monomer.</text>
</comment>
<dbReference type="CDD" id="cd00814">
    <property type="entry name" value="MetRS_core"/>
    <property type="match status" value="1"/>
</dbReference>
<dbReference type="PRINTS" id="PR01041">
    <property type="entry name" value="TRNASYNTHMET"/>
</dbReference>
<evidence type="ECO:0000256" key="1">
    <source>
        <dbReference type="ARBA" id="ARBA00003314"/>
    </source>
</evidence>
<dbReference type="InterPro" id="IPR009080">
    <property type="entry name" value="tRNAsynth_Ia_anticodon-bd"/>
</dbReference>
<evidence type="ECO:0000256" key="11">
    <source>
        <dbReference type="HAMAP-Rule" id="MF_00098"/>
    </source>
</evidence>
<dbReference type="GO" id="GO:0005829">
    <property type="term" value="C:cytosol"/>
    <property type="evidence" value="ECO:0007669"/>
    <property type="project" value="TreeGrafter"/>
</dbReference>
<evidence type="ECO:0000259" key="13">
    <source>
        <dbReference type="Pfam" id="PF19303"/>
    </source>
</evidence>
<comment type="caution">
    <text evidence="14">The sequence shown here is derived from an EMBL/GenBank/DDBJ whole genome shotgun (WGS) entry which is preliminary data.</text>
</comment>
<evidence type="ECO:0000256" key="6">
    <source>
        <dbReference type="ARBA" id="ARBA00022741"/>
    </source>
</evidence>
<feature type="short sequence motif" description="'KMSKS' region" evidence="11">
    <location>
        <begin position="326"/>
        <end position="330"/>
    </location>
</feature>
<evidence type="ECO:0000256" key="3">
    <source>
        <dbReference type="ARBA" id="ARBA00008258"/>
    </source>
</evidence>
<dbReference type="InterPro" id="IPR033911">
    <property type="entry name" value="MetRS_core"/>
</dbReference>
<dbReference type="InterPro" id="IPR014758">
    <property type="entry name" value="Met-tRNA_synth"/>
</dbReference>
<feature type="domain" description="Methionyl-tRNA synthetase anticodon-binding" evidence="13">
    <location>
        <begin position="410"/>
        <end position="536"/>
    </location>
</feature>
<evidence type="ECO:0000256" key="2">
    <source>
        <dbReference type="ARBA" id="ARBA00004496"/>
    </source>
</evidence>
<dbReference type="AlphaFoldDB" id="A0A4V3CXR6"/>
<dbReference type="SUPFAM" id="SSF52374">
    <property type="entry name" value="Nucleotidylyl transferase"/>
    <property type="match status" value="1"/>
</dbReference>
<dbReference type="SUPFAM" id="SSF57770">
    <property type="entry name" value="Methionyl-tRNA synthetase (MetRS), Zn-domain"/>
    <property type="match status" value="1"/>
</dbReference>
<keyword evidence="6 11" id="KW-0547">Nucleotide-binding</keyword>
<gene>
    <name evidence="11" type="primary">metG</name>
    <name evidence="14" type="ORF">C7957_11767</name>
</gene>
<keyword evidence="5 11" id="KW-0436">Ligase</keyword>
<dbReference type="Proteomes" id="UP000295176">
    <property type="component" value="Unassembled WGS sequence"/>
</dbReference>
<dbReference type="Gene3D" id="3.40.50.620">
    <property type="entry name" value="HUPs"/>
    <property type="match status" value="1"/>
</dbReference>
<sequence>MTIFIGGAWPYANGSLHLGHLASLLPGDILARYYRLRGEKVLYVSGSDCHGTPIALRAEEENVEAKEIADNYHREFKDSFEKLGFTYDLYTRTDDSFHHQKVKEFFKEIYQKEYIYKKKVEQLYCSECDQYLADRYVVGKCPECEEPTRGDQCESCSAMIEAAELKDKKCKICGAEAEVKETEHFYLALSELESNIEKTLQNREVWRGNAVKLTEKYLKESLKDRAVSRNLDWGIEVPLEGYSHKKIYVWVEAVLGYLTASQKWAAENNADWKEFWQEECKSYYIHGKDNIPFHTIILPSLLAAQGNLNLPQNIVSSEYLTIEGRKLSTSKNWAVWVKDFLKNYNPDSIRYYLTVNGPEKRDSNFSWEEFINNHNGELLAAFGNFVNRNLVFIEKYFDGKIPEAEIDPVIADKLKSTYSITAEKIENTEFKEALEAIFSLVRDLNKYFDQKEPWFSRKDNPAKCRETIYSCTAAIANLRNLLQPFLPFSTAKITEILNLEAADWNYLELNAGRKINKVEILFERINKKQVEIERDKLKAQAKLKTG</sequence>
<evidence type="ECO:0000256" key="5">
    <source>
        <dbReference type="ARBA" id="ARBA00022598"/>
    </source>
</evidence>
<keyword evidence="11" id="KW-0479">Metal-binding</keyword>
<dbReference type="Pfam" id="PF09334">
    <property type="entry name" value="tRNA-synt_1g"/>
    <property type="match status" value="1"/>
</dbReference>
<dbReference type="InterPro" id="IPR001412">
    <property type="entry name" value="aa-tRNA-synth_I_CS"/>
</dbReference>
<feature type="binding site" evidence="11">
    <location>
        <position position="144"/>
    </location>
    <ligand>
        <name>Zn(2+)</name>
        <dbReference type="ChEBI" id="CHEBI:29105"/>
    </ligand>
</feature>
<evidence type="ECO:0000256" key="9">
    <source>
        <dbReference type="ARBA" id="ARBA00023146"/>
    </source>
</evidence>
<name>A0A4V3CXR6_9FIRM</name>
<dbReference type="EC" id="6.1.1.10" evidence="11"/>
<evidence type="ECO:0000256" key="4">
    <source>
        <dbReference type="ARBA" id="ARBA00022490"/>
    </source>
</evidence>
<evidence type="ECO:0000256" key="8">
    <source>
        <dbReference type="ARBA" id="ARBA00022917"/>
    </source>
</evidence>
<evidence type="ECO:0000313" key="14">
    <source>
        <dbReference type="EMBL" id="TDP91328.1"/>
    </source>
</evidence>
<evidence type="ECO:0000256" key="10">
    <source>
        <dbReference type="ARBA" id="ARBA00047364"/>
    </source>
</evidence>
<keyword evidence="8 11" id="KW-0648">Protein biosynthesis</keyword>
<dbReference type="InterPro" id="IPR023458">
    <property type="entry name" value="Met-tRNA_ligase_1"/>
</dbReference>
<dbReference type="RefSeq" id="WP_133530724.1">
    <property type="nucleotide sequence ID" value="NZ_SNXX01000017.1"/>
</dbReference>
<organism evidence="14 15">
    <name type="scientific">Halanaerobium saccharolyticum</name>
    <dbReference type="NCBI Taxonomy" id="43595"/>
    <lineage>
        <taxon>Bacteria</taxon>
        <taxon>Bacillati</taxon>
        <taxon>Bacillota</taxon>
        <taxon>Clostridia</taxon>
        <taxon>Halanaerobiales</taxon>
        <taxon>Halanaerobiaceae</taxon>
        <taxon>Halanaerobium</taxon>
    </lineage>
</organism>
<evidence type="ECO:0000259" key="12">
    <source>
        <dbReference type="Pfam" id="PF09334"/>
    </source>
</evidence>
<dbReference type="Pfam" id="PF19303">
    <property type="entry name" value="Anticodon_3"/>
    <property type="match status" value="1"/>
</dbReference>
<dbReference type="Gene3D" id="2.20.28.20">
    <property type="entry name" value="Methionyl-tRNA synthetase, Zn-domain"/>
    <property type="match status" value="1"/>
</dbReference>
<dbReference type="InterPro" id="IPR041872">
    <property type="entry name" value="Anticodon_Met"/>
</dbReference>
<feature type="domain" description="Methionyl/Leucyl tRNA synthetase" evidence="12">
    <location>
        <begin position="4"/>
        <end position="389"/>
    </location>
</feature>
<dbReference type="HAMAP" id="MF_00098">
    <property type="entry name" value="Met_tRNA_synth_type1"/>
    <property type="match status" value="1"/>
</dbReference>
<dbReference type="SUPFAM" id="SSF47323">
    <property type="entry name" value="Anticodon-binding domain of a subclass of class I aminoacyl-tRNA synthetases"/>
    <property type="match status" value="1"/>
</dbReference>
<dbReference type="GO" id="GO:0004825">
    <property type="term" value="F:methionine-tRNA ligase activity"/>
    <property type="evidence" value="ECO:0007669"/>
    <property type="project" value="UniProtKB-UniRule"/>
</dbReference>